<evidence type="ECO:0000256" key="8">
    <source>
        <dbReference type="ARBA" id="ARBA00022741"/>
    </source>
</evidence>
<feature type="binding site" evidence="14">
    <location>
        <position position="195"/>
    </location>
    <ligand>
        <name>Mg(2+)</name>
        <dbReference type="ChEBI" id="CHEBI:18420"/>
        <label>1</label>
    </ligand>
</feature>
<dbReference type="InterPro" id="IPR027302">
    <property type="entry name" value="Gln_synth_N_conserv_site"/>
</dbReference>
<dbReference type="PANTHER" id="PTHR43407">
    <property type="entry name" value="GLUTAMINE SYNTHETASE"/>
    <property type="match status" value="1"/>
</dbReference>
<dbReference type="SMART" id="SM01230">
    <property type="entry name" value="Gln-synt_C"/>
    <property type="match status" value="1"/>
</dbReference>
<feature type="binding site" evidence="12">
    <location>
        <position position="341"/>
    </location>
    <ligand>
        <name>L-glutamate</name>
        <dbReference type="ChEBI" id="CHEBI:29985"/>
    </ligand>
</feature>
<keyword evidence="8 13" id="KW-0547">Nucleotide-binding</keyword>
<sequence length="450" mass="50860">MNLSLKSREEQIVHIKELIKERDVKFIVLQLADIQGTAKSITLPVNQLNKIIDNEVMFDGSSIDGFARIEESDMYLYPDLSTFVILPWKTHNGTTVARLICDVYMPDGGYFEGCPRYVLRRALEKAKEMGYSFYVGPEPEFYIFNKDEKGEPVLENNDKAGYFDMAPLDKGEDVREVISTALEGLGFEVEASHHECGPGQHEIDFKYADALSTADNIITFRYVVRKIADDLGLLASFMPKPVEGIAGSGMHLNMSLFKGDKNIFFDPDAKNQLSDEAVYFVGGLLKHAKGLTAITNPLVNSYKRLVPGYEAPVYIAWSHQNRSPLVRIPAKRGLSTRVELRNPDPACNPYLALATVLMAGLDGIENKIEPPKSVNKNIYAMDLDERLEKDIQALPMSLYEAIKELMNDDIVKDALGKHVTEKFISGKLKEWNSYREKVHKWEIDEYLRGY</sequence>
<feature type="domain" description="GS beta-grasp" evidence="19">
    <location>
        <begin position="22"/>
        <end position="108"/>
    </location>
</feature>
<dbReference type="PATRIC" id="fig|1503.3.peg.2465"/>
<evidence type="ECO:0000256" key="7">
    <source>
        <dbReference type="ARBA" id="ARBA00022723"/>
    </source>
</evidence>
<dbReference type="PROSITE" id="PS51986">
    <property type="entry name" value="GS_BETA_GRASP"/>
    <property type="match status" value="1"/>
</dbReference>
<gene>
    <name evidence="21" type="primary">glnA</name>
    <name evidence="21" type="ORF">CLPU_4c02350</name>
</gene>
<feature type="binding site" evidence="13">
    <location>
        <begin position="205"/>
        <end position="207"/>
    </location>
    <ligand>
        <name>ATP</name>
        <dbReference type="ChEBI" id="CHEBI:30616"/>
    </ligand>
</feature>
<evidence type="ECO:0000256" key="4">
    <source>
        <dbReference type="ARBA" id="ARBA00021364"/>
    </source>
</evidence>
<comment type="similarity">
    <text evidence="2 16 17">Belongs to the glutamine synthetase family.</text>
</comment>
<dbReference type="InterPro" id="IPR008146">
    <property type="entry name" value="Gln_synth_cat_dom"/>
</dbReference>
<keyword evidence="22" id="KW-1185">Reference proteome</keyword>
<evidence type="ECO:0000256" key="1">
    <source>
        <dbReference type="ARBA" id="ARBA00004496"/>
    </source>
</evidence>
<feature type="binding site" evidence="14">
    <location>
        <position position="202"/>
    </location>
    <ligand>
        <name>Mg(2+)</name>
        <dbReference type="ChEBI" id="CHEBI:18420"/>
        <label>1</label>
    </ligand>
</feature>
<dbReference type="GO" id="GO:0046872">
    <property type="term" value="F:metal ion binding"/>
    <property type="evidence" value="ECO:0007669"/>
    <property type="project" value="UniProtKB-KW"/>
</dbReference>
<evidence type="ECO:0000256" key="6">
    <source>
        <dbReference type="ARBA" id="ARBA00022598"/>
    </source>
</evidence>
<comment type="subcellular location">
    <subcellularLocation>
        <location evidence="1">Cytoplasm</location>
    </subcellularLocation>
</comment>
<evidence type="ECO:0000256" key="3">
    <source>
        <dbReference type="ARBA" id="ARBA00012937"/>
    </source>
</evidence>
<evidence type="ECO:0000256" key="14">
    <source>
        <dbReference type="PIRSR" id="PIRSR604809-3"/>
    </source>
</evidence>
<dbReference type="SUPFAM" id="SSF54368">
    <property type="entry name" value="Glutamine synthetase, N-terminal domain"/>
    <property type="match status" value="1"/>
</dbReference>
<feature type="binding site" evidence="12">
    <location>
        <position position="322"/>
    </location>
    <ligand>
        <name>L-glutamate</name>
        <dbReference type="ChEBI" id="CHEBI:29985"/>
    </ligand>
</feature>
<feature type="domain" description="GS catalytic" evidence="20">
    <location>
        <begin position="115"/>
        <end position="450"/>
    </location>
</feature>
<keyword evidence="15" id="KW-0597">Phosphoprotein</keyword>
<keyword evidence="10 14" id="KW-0460">Magnesium</keyword>
<feature type="binding site" evidence="14">
    <location>
        <position position="251"/>
    </location>
    <ligand>
        <name>Mg(2+)</name>
        <dbReference type="ChEBI" id="CHEBI:18420"/>
        <label>1</label>
    </ligand>
</feature>
<evidence type="ECO:0000256" key="10">
    <source>
        <dbReference type="ARBA" id="ARBA00022842"/>
    </source>
</evidence>
<comment type="cofactor">
    <cofactor evidence="14">
        <name>Mg(2+)</name>
        <dbReference type="ChEBI" id="CHEBI:18420"/>
    </cofactor>
    <text evidence="14">Binds 2 Mg(2+) ions per subunit.</text>
</comment>
<dbReference type="NCBIfam" id="TIGR00653">
    <property type="entry name" value="GlnA"/>
    <property type="match status" value="1"/>
</dbReference>
<evidence type="ECO:0000259" key="19">
    <source>
        <dbReference type="PROSITE" id="PS51986"/>
    </source>
</evidence>
<evidence type="ECO:0000256" key="11">
    <source>
        <dbReference type="ARBA" id="ARBA00049436"/>
    </source>
</evidence>
<evidence type="ECO:0000313" key="22">
    <source>
        <dbReference type="Proteomes" id="UP000037267"/>
    </source>
</evidence>
<comment type="catalytic activity">
    <reaction evidence="11 18">
        <text>L-glutamate + NH4(+) + ATP = L-glutamine + ADP + phosphate + H(+)</text>
        <dbReference type="Rhea" id="RHEA:16169"/>
        <dbReference type="ChEBI" id="CHEBI:15378"/>
        <dbReference type="ChEBI" id="CHEBI:28938"/>
        <dbReference type="ChEBI" id="CHEBI:29985"/>
        <dbReference type="ChEBI" id="CHEBI:30616"/>
        <dbReference type="ChEBI" id="CHEBI:43474"/>
        <dbReference type="ChEBI" id="CHEBI:58359"/>
        <dbReference type="ChEBI" id="CHEBI:456216"/>
        <dbReference type="EC" id="6.3.1.2"/>
    </reaction>
</comment>
<evidence type="ECO:0000256" key="13">
    <source>
        <dbReference type="PIRSR" id="PIRSR604809-2"/>
    </source>
</evidence>
<keyword evidence="6 18" id="KW-0436">Ligase</keyword>
<feature type="binding site" evidence="14">
    <location>
        <position position="140"/>
    </location>
    <ligand>
        <name>Mg(2+)</name>
        <dbReference type="ChEBI" id="CHEBI:18420"/>
        <label>1</label>
    </ligand>
</feature>
<dbReference type="OrthoDB" id="9807095at2"/>
<dbReference type="InterPro" id="IPR014746">
    <property type="entry name" value="Gln_synth/guanido_kin_cat_dom"/>
</dbReference>
<dbReference type="InterPro" id="IPR008147">
    <property type="entry name" value="Gln_synt_N"/>
</dbReference>
<dbReference type="Proteomes" id="UP000037267">
    <property type="component" value="Unassembled WGS sequence"/>
</dbReference>
<dbReference type="GO" id="GO:0005737">
    <property type="term" value="C:cytoplasm"/>
    <property type="evidence" value="ECO:0007669"/>
    <property type="project" value="UniProtKB-SubCell"/>
</dbReference>
<feature type="binding site" evidence="12">
    <location>
        <position position="310"/>
    </location>
    <ligand>
        <name>L-glutamate</name>
        <dbReference type="ChEBI" id="CHEBI:29985"/>
    </ligand>
</feature>
<organism evidence="21 22">
    <name type="scientific">Gottschalkia purinilytica</name>
    <name type="common">Clostridium purinilyticum</name>
    <dbReference type="NCBI Taxonomy" id="1503"/>
    <lineage>
        <taxon>Bacteria</taxon>
        <taxon>Bacillati</taxon>
        <taxon>Bacillota</taxon>
        <taxon>Tissierellia</taxon>
        <taxon>Tissierellales</taxon>
        <taxon>Gottschalkiaceae</taxon>
        <taxon>Gottschalkia</taxon>
    </lineage>
</organism>
<dbReference type="PROSITE" id="PS00181">
    <property type="entry name" value="GLNA_ATP"/>
    <property type="match status" value="1"/>
</dbReference>
<dbReference type="GO" id="GO:0004356">
    <property type="term" value="F:glutamine synthetase activity"/>
    <property type="evidence" value="ECO:0007669"/>
    <property type="project" value="UniProtKB-EC"/>
</dbReference>
<keyword evidence="7 14" id="KW-0479">Metal-binding</keyword>
<dbReference type="GO" id="GO:0006542">
    <property type="term" value="P:glutamine biosynthetic process"/>
    <property type="evidence" value="ECO:0007669"/>
    <property type="project" value="InterPro"/>
</dbReference>
<evidence type="ECO:0000313" key="21">
    <source>
        <dbReference type="EMBL" id="KNF09189.1"/>
    </source>
</evidence>
<comment type="caution">
    <text evidence="21">The sequence shown here is derived from an EMBL/GenBank/DDBJ whole genome shotgun (WGS) entry which is preliminary data.</text>
</comment>
<dbReference type="RefSeq" id="WP_050354757.1">
    <property type="nucleotide sequence ID" value="NZ_LGSS01000004.1"/>
</dbReference>
<feature type="binding site" evidence="12">
    <location>
        <position position="304"/>
    </location>
    <ligand>
        <name>L-glutamate</name>
        <dbReference type="ChEBI" id="CHEBI:29985"/>
    </ligand>
</feature>
<evidence type="ECO:0000256" key="2">
    <source>
        <dbReference type="ARBA" id="ARBA00009897"/>
    </source>
</evidence>
<evidence type="ECO:0000256" key="5">
    <source>
        <dbReference type="ARBA" id="ARBA00022490"/>
    </source>
</evidence>
<dbReference type="PROSITE" id="PS51987">
    <property type="entry name" value="GS_CATALYTIC"/>
    <property type="match status" value="1"/>
</dbReference>
<feature type="binding site" evidence="14">
    <location>
        <position position="339"/>
    </location>
    <ligand>
        <name>Mg(2+)</name>
        <dbReference type="ChEBI" id="CHEBI:18420"/>
        <label>1</label>
    </ligand>
</feature>
<dbReference type="SUPFAM" id="SSF55931">
    <property type="entry name" value="Glutamine synthetase/guanido kinase"/>
    <property type="match status" value="1"/>
</dbReference>
<feature type="binding site" evidence="14">
    <location>
        <position position="138"/>
    </location>
    <ligand>
        <name>Mg(2+)</name>
        <dbReference type="ChEBI" id="CHEBI:18420"/>
        <label>1</label>
    </ligand>
</feature>
<evidence type="ECO:0000256" key="16">
    <source>
        <dbReference type="PROSITE-ProRule" id="PRU01330"/>
    </source>
</evidence>
<evidence type="ECO:0000256" key="18">
    <source>
        <dbReference type="RuleBase" id="RU004356"/>
    </source>
</evidence>
<dbReference type="FunFam" id="3.30.590.10:FF:000003">
    <property type="entry name" value="Glutamine synthetase 2"/>
    <property type="match status" value="1"/>
</dbReference>
<evidence type="ECO:0000256" key="12">
    <source>
        <dbReference type="PIRSR" id="PIRSR604809-1"/>
    </source>
</evidence>
<dbReference type="Gene3D" id="3.10.20.70">
    <property type="entry name" value="Glutamine synthetase, N-terminal domain"/>
    <property type="match status" value="1"/>
</dbReference>
<dbReference type="PROSITE" id="PS00180">
    <property type="entry name" value="GLNA_1"/>
    <property type="match status" value="1"/>
</dbReference>
<keyword evidence="9 13" id="KW-0067">ATP-binding</keyword>
<evidence type="ECO:0000256" key="9">
    <source>
        <dbReference type="ARBA" id="ARBA00022840"/>
    </source>
</evidence>
<keyword evidence="5" id="KW-0963">Cytoplasm</keyword>
<feature type="binding site" evidence="13">
    <location>
        <position position="190"/>
    </location>
    <ligand>
        <name>ATP</name>
        <dbReference type="ChEBI" id="CHEBI:30616"/>
    </ligand>
</feature>
<evidence type="ECO:0000259" key="20">
    <source>
        <dbReference type="PROSITE" id="PS51987"/>
    </source>
</evidence>
<dbReference type="Pfam" id="PF03951">
    <property type="entry name" value="Gln-synt_N"/>
    <property type="match status" value="1"/>
</dbReference>
<dbReference type="GO" id="GO:0016020">
    <property type="term" value="C:membrane"/>
    <property type="evidence" value="ECO:0007669"/>
    <property type="project" value="TreeGrafter"/>
</dbReference>
<reference evidence="22" key="1">
    <citation type="submission" date="2015-07" db="EMBL/GenBank/DDBJ databases">
        <title>Draft genome sequence of the purine-degrading Gottschalkia purinilyticum DSM 1384 (formerly Clostridium purinilyticum).</title>
        <authorList>
            <person name="Poehlein A."/>
            <person name="Schiel-Bengelsdorf B."/>
            <person name="Bengelsdorf F.R."/>
            <person name="Daniel R."/>
            <person name="Duerre P."/>
        </authorList>
    </citation>
    <scope>NUCLEOTIDE SEQUENCE [LARGE SCALE GENOMIC DNA]</scope>
    <source>
        <strain evidence="22">DSM 1384</strain>
    </source>
</reference>
<evidence type="ECO:0000256" key="15">
    <source>
        <dbReference type="PIRSR" id="PIRSR604809-50"/>
    </source>
</evidence>
<dbReference type="InterPro" id="IPR004809">
    <property type="entry name" value="Gln_synth_I"/>
</dbReference>
<dbReference type="EMBL" id="LGSS01000004">
    <property type="protein sequence ID" value="KNF09189.1"/>
    <property type="molecule type" value="Genomic_DNA"/>
</dbReference>
<evidence type="ECO:0000256" key="17">
    <source>
        <dbReference type="RuleBase" id="RU000384"/>
    </source>
</evidence>
<dbReference type="InterPro" id="IPR036651">
    <property type="entry name" value="Gln_synt_N_sf"/>
</dbReference>
<protein>
    <recommendedName>
        <fullName evidence="4 18">Glutamine synthetase</fullName>
        <ecNumber evidence="3 18">6.3.1.2</ecNumber>
    </recommendedName>
</protein>
<dbReference type="InterPro" id="IPR027303">
    <property type="entry name" value="Gln_synth_gly_rich_site"/>
</dbReference>
<proteinExistence type="inferred from homology"/>
<feature type="modified residue" description="O-AMP-tyrosine" evidence="15">
    <location>
        <position position="379"/>
    </location>
</feature>
<dbReference type="Pfam" id="PF00120">
    <property type="entry name" value="Gln-synt_C"/>
    <property type="match status" value="1"/>
</dbReference>
<accession>A0A0L0WCI1</accession>
<dbReference type="PANTHER" id="PTHR43407:SF1">
    <property type="entry name" value="LENGSIN"/>
    <property type="match status" value="1"/>
</dbReference>
<name>A0A0L0WCI1_GOTPU</name>
<dbReference type="Gene3D" id="3.30.590.10">
    <property type="entry name" value="Glutamine synthetase/guanido kinase, catalytic domain"/>
    <property type="match status" value="1"/>
</dbReference>
<dbReference type="EC" id="6.3.1.2" evidence="3 18"/>
<dbReference type="GO" id="GO:0005524">
    <property type="term" value="F:ATP binding"/>
    <property type="evidence" value="ECO:0007669"/>
    <property type="project" value="UniProtKB-KW"/>
</dbReference>
<dbReference type="AlphaFoldDB" id="A0A0L0WCI1"/>
<feature type="binding site" evidence="13">
    <location>
        <position position="322"/>
    </location>
    <ligand>
        <name>ATP</name>
        <dbReference type="ChEBI" id="CHEBI:30616"/>
    </ligand>
</feature>
<dbReference type="STRING" id="1503.CLPU_4c02350"/>